<gene>
    <name evidence="2" type="ORF">GCM10009639_19690</name>
</gene>
<evidence type="ECO:0000313" key="2">
    <source>
        <dbReference type="EMBL" id="GAA1390663.1"/>
    </source>
</evidence>
<accession>A0ABP4IHK8</accession>
<name>A0ABP4IHK8_9ACTN</name>
<feature type="compositionally biased region" description="Basic and acidic residues" evidence="1">
    <location>
        <begin position="62"/>
        <end position="72"/>
    </location>
</feature>
<comment type="caution">
    <text evidence="2">The sequence shown here is derived from an EMBL/GenBank/DDBJ whole genome shotgun (WGS) entry which is preliminary data.</text>
</comment>
<keyword evidence="3" id="KW-1185">Reference proteome</keyword>
<dbReference type="EMBL" id="BAAAKJ010000099">
    <property type="protein sequence ID" value="GAA1390663.1"/>
    <property type="molecule type" value="Genomic_DNA"/>
</dbReference>
<dbReference type="Proteomes" id="UP001499863">
    <property type="component" value="Unassembled WGS sequence"/>
</dbReference>
<reference evidence="3" key="1">
    <citation type="journal article" date="2019" name="Int. J. Syst. Evol. Microbiol.">
        <title>The Global Catalogue of Microorganisms (GCM) 10K type strain sequencing project: providing services to taxonomists for standard genome sequencing and annotation.</title>
        <authorList>
            <consortium name="The Broad Institute Genomics Platform"/>
            <consortium name="The Broad Institute Genome Sequencing Center for Infectious Disease"/>
            <person name="Wu L."/>
            <person name="Ma J."/>
        </authorList>
    </citation>
    <scope>NUCLEOTIDE SEQUENCE [LARGE SCALE GENOMIC DNA]</scope>
    <source>
        <strain evidence="3">JCM 12393</strain>
    </source>
</reference>
<sequence length="96" mass="10263">MDIVVVLEPDTPTNIRILGPGHTPAEPGIPVRRAHTAPTEASGACGPRTMCGLDTSDMTLAPHREDHPDRPRPRPHWHTCSTCRNAGEGRSPGTLG</sequence>
<dbReference type="RefSeq" id="WP_344331549.1">
    <property type="nucleotide sequence ID" value="NZ_BAAAKJ010000099.1"/>
</dbReference>
<protein>
    <submittedName>
        <fullName evidence="2">Uncharacterized protein</fullName>
    </submittedName>
</protein>
<organism evidence="2 3">
    <name type="scientific">Kitasatospora putterlickiae</name>
    <dbReference type="NCBI Taxonomy" id="221725"/>
    <lineage>
        <taxon>Bacteria</taxon>
        <taxon>Bacillati</taxon>
        <taxon>Actinomycetota</taxon>
        <taxon>Actinomycetes</taxon>
        <taxon>Kitasatosporales</taxon>
        <taxon>Streptomycetaceae</taxon>
        <taxon>Kitasatospora</taxon>
    </lineage>
</organism>
<proteinExistence type="predicted"/>
<evidence type="ECO:0000313" key="3">
    <source>
        <dbReference type="Proteomes" id="UP001499863"/>
    </source>
</evidence>
<feature type="region of interest" description="Disordered" evidence="1">
    <location>
        <begin position="15"/>
        <end position="96"/>
    </location>
</feature>
<evidence type="ECO:0000256" key="1">
    <source>
        <dbReference type="SAM" id="MobiDB-lite"/>
    </source>
</evidence>